<keyword evidence="1" id="KW-0560">Oxidoreductase</keyword>
<gene>
    <name evidence="3" type="ORF">GCM10010439_60960</name>
</gene>
<dbReference type="EMBL" id="BAAATZ010000030">
    <property type="protein sequence ID" value="GAA2735663.1"/>
    <property type="molecule type" value="Genomic_DNA"/>
</dbReference>
<evidence type="ECO:0000313" key="4">
    <source>
        <dbReference type="Proteomes" id="UP001501842"/>
    </source>
</evidence>
<dbReference type="Pfam" id="PF01613">
    <property type="entry name" value="Flavin_Reduct"/>
    <property type="match status" value="1"/>
</dbReference>
<reference evidence="3 4" key="1">
    <citation type="journal article" date="2019" name="Int. J. Syst. Evol. Microbiol.">
        <title>The Global Catalogue of Microorganisms (GCM) 10K type strain sequencing project: providing services to taxonomists for standard genome sequencing and annotation.</title>
        <authorList>
            <consortium name="The Broad Institute Genomics Platform"/>
            <consortium name="The Broad Institute Genome Sequencing Center for Infectious Disease"/>
            <person name="Wu L."/>
            <person name="Ma J."/>
        </authorList>
    </citation>
    <scope>NUCLEOTIDE SEQUENCE [LARGE SCALE GENOMIC DNA]</scope>
    <source>
        <strain evidence="3 4">JCM 8201</strain>
    </source>
</reference>
<dbReference type="RefSeq" id="WP_344455587.1">
    <property type="nucleotide sequence ID" value="NZ_BAAATZ010000030.1"/>
</dbReference>
<dbReference type="SMART" id="SM00903">
    <property type="entry name" value="Flavin_Reduct"/>
    <property type="match status" value="1"/>
</dbReference>
<dbReference type="SUPFAM" id="SSF50475">
    <property type="entry name" value="FMN-binding split barrel"/>
    <property type="match status" value="1"/>
</dbReference>
<dbReference type="PANTHER" id="PTHR30466">
    <property type="entry name" value="FLAVIN REDUCTASE"/>
    <property type="match status" value="1"/>
</dbReference>
<keyword evidence="4" id="KW-1185">Reference proteome</keyword>
<organism evidence="3 4">
    <name type="scientific">Actinocorallia aurantiaca</name>
    <dbReference type="NCBI Taxonomy" id="46204"/>
    <lineage>
        <taxon>Bacteria</taxon>
        <taxon>Bacillati</taxon>
        <taxon>Actinomycetota</taxon>
        <taxon>Actinomycetes</taxon>
        <taxon>Streptosporangiales</taxon>
        <taxon>Thermomonosporaceae</taxon>
        <taxon>Actinocorallia</taxon>
    </lineage>
</organism>
<evidence type="ECO:0000259" key="2">
    <source>
        <dbReference type="SMART" id="SM00903"/>
    </source>
</evidence>
<comment type="caution">
    <text evidence="3">The sequence shown here is derived from an EMBL/GenBank/DDBJ whole genome shotgun (WGS) entry which is preliminary data.</text>
</comment>
<evidence type="ECO:0000256" key="1">
    <source>
        <dbReference type="ARBA" id="ARBA00023002"/>
    </source>
</evidence>
<dbReference type="Gene3D" id="2.30.110.10">
    <property type="entry name" value="Electron Transport, Fmn-binding Protein, Chain A"/>
    <property type="match status" value="1"/>
</dbReference>
<dbReference type="PANTHER" id="PTHR30466:SF15">
    <property type="entry name" value="POSSIBLE OXIDOREDUCTASE"/>
    <property type="match status" value="1"/>
</dbReference>
<dbReference type="InterPro" id="IPR050268">
    <property type="entry name" value="NADH-dep_flavin_reductase"/>
</dbReference>
<name>A0ABN3UMF2_9ACTN</name>
<dbReference type="InterPro" id="IPR012349">
    <property type="entry name" value="Split_barrel_FMN-bd"/>
</dbReference>
<accession>A0ABN3UMF2</accession>
<dbReference type="Proteomes" id="UP001501842">
    <property type="component" value="Unassembled WGS sequence"/>
</dbReference>
<proteinExistence type="predicted"/>
<evidence type="ECO:0000313" key="3">
    <source>
        <dbReference type="EMBL" id="GAA2735663.1"/>
    </source>
</evidence>
<feature type="domain" description="Flavin reductase like" evidence="2">
    <location>
        <begin position="11"/>
        <end position="165"/>
    </location>
</feature>
<protein>
    <submittedName>
        <fullName evidence="3">Flavin reductase family protein</fullName>
    </submittedName>
</protein>
<dbReference type="InterPro" id="IPR002563">
    <property type="entry name" value="Flavin_Rdtase-like_dom"/>
</dbReference>
<sequence length="165" mass="17802">MGDEQPIHEFTAGFDGPMAVVTAQARGERSGCLVGFWTQCSIDPVRFLVCLSKANHTFRVAAEAELLGLHVLERGDPSQLALARLFGEETGDETDKFARCAWTEESGGVPLLTDVHRRMAGRVLDRVDLGDHVGHLLEPVRVEADGRGEPLGLTGVLHLNAGHPA</sequence>